<accession>A0ABV7G7U1</accession>
<dbReference type="Gene3D" id="1.10.10.60">
    <property type="entry name" value="Homeodomain-like"/>
    <property type="match status" value="1"/>
</dbReference>
<keyword evidence="5" id="KW-1185">Reference proteome</keyword>
<dbReference type="InterPro" id="IPR036271">
    <property type="entry name" value="Tet_transcr_reg_TetR-rel_C_sf"/>
</dbReference>
<name>A0ABV7G7U1_9PROT</name>
<evidence type="ECO:0000259" key="3">
    <source>
        <dbReference type="PROSITE" id="PS50977"/>
    </source>
</evidence>
<comment type="caution">
    <text evidence="4">The sequence shown here is derived from an EMBL/GenBank/DDBJ whole genome shotgun (WGS) entry which is preliminary data.</text>
</comment>
<dbReference type="InterPro" id="IPR023772">
    <property type="entry name" value="DNA-bd_HTH_TetR-type_CS"/>
</dbReference>
<feature type="domain" description="HTH tetR-type" evidence="3">
    <location>
        <begin position="10"/>
        <end position="70"/>
    </location>
</feature>
<proteinExistence type="predicted"/>
<evidence type="ECO:0000313" key="4">
    <source>
        <dbReference type="EMBL" id="MFC3127072.1"/>
    </source>
</evidence>
<dbReference type="SUPFAM" id="SSF48498">
    <property type="entry name" value="Tetracyclin repressor-like, C-terminal domain"/>
    <property type="match status" value="1"/>
</dbReference>
<dbReference type="InterPro" id="IPR001647">
    <property type="entry name" value="HTH_TetR"/>
</dbReference>
<gene>
    <name evidence="4" type="ORF">ACFOD4_18550</name>
</gene>
<dbReference type="Pfam" id="PF00440">
    <property type="entry name" value="TetR_N"/>
    <property type="match status" value="1"/>
</dbReference>
<evidence type="ECO:0000256" key="1">
    <source>
        <dbReference type="ARBA" id="ARBA00023125"/>
    </source>
</evidence>
<protein>
    <submittedName>
        <fullName evidence="4">TetR/AcrR family transcriptional regulator</fullName>
    </submittedName>
</protein>
<evidence type="ECO:0000313" key="5">
    <source>
        <dbReference type="Proteomes" id="UP001595593"/>
    </source>
</evidence>
<sequence length="226" mass="24555">MSDDDLPGVSPKRRAILEGAAALFMAEGFGAVSMDAVARTAGVSKATLYAYFSGKDALFAEIIRGNCRRMQAAAPPSFSSHDLPLDRALVEFGEHWLNFLLQPQVRALHRMVIAECGRIPELARAFYEAGPLAVRAWVAGWLAEEVLRGRLRPGTDPDLAAEQFLSLLRGDLFLRATLGLEPQANPEAVSALARQAAAGFLAIYAAIRPLASERMDSSENLHRHES</sequence>
<keyword evidence="1 2" id="KW-0238">DNA-binding</keyword>
<feature type="DNA-binding region" description="H-T-H motif" evidence="2">
    <location>
        <begin position="33"/>
        <end position="52"/>
    </location>
</feature>
<dbReference type="SUPFAM" id="SSF46689">
    <property type="entry name" value="Homeodomain-like"/>
    <property type="match status" value="1"/>
</dbReference>
<organism evidence="4 5">
    <name type="scientific">Teichococcus globiformis</name>
    <dbReference type="NCBI Taxonomy" id="2307229"/>
    <lineage>
        <taxon>Bacteria</taxon>
        <taxon>Pseudomonadati</taxon>
        <taxon>Pseudomonadota</taxon>
        <taxon>Alphaproteobacteria</taxon>
        <taxon>Acetobacterales</taxon>
        <taxon>Roseomonadaceae</taxon>
        <taxon>Roseomonas</taxon>
    </lineage>
</organism>
<dbReference type="PROSITE" id="PS50977">
    <property type="entry name" value="HTH_TETR_2"/>
    <property type="match status" value="1"/>
</dbReference>
<dbReference type="EMBL" id="JBHRTN010000018">
    <property type="protein sequence ID" value="MFC3127072.1"/>
    <property type="molecule type" value="Genomic_DNA"/>
</dbReference>
<dbReference type="InterPro" id="IPR050109">
    <property type="entry name" value="HTH-type_TetR-like_transc_reg"/>
</dbReference>
<dbReference type="Gene3D" id="1.10.357.10">
    <property type="entry name" value="Tetracycline Repressor, domain 2"/>
    <property type="match status" value="1"/>
</dbReference>
<dbReference type="PRINTS" id="PR00455">
    <property type="entry name" value="HTHTETR"/>
</dbReference>
<reference evidence="5" key="1">
    <citation type="journal article" date="2019" name="Int. J. Syst. Evol. Microbiol.">
        <title>The Global Catalogue of Microorganisms (GCM) 10K type strain sequencing project: providing services to taxonomists for standard genome sequencing and annotation.</title>
        <authorList>
            <consortium name="The Broad Institute Genomics Platform"/>
            <consortium name="The Broad Institute Genome Sequencing Center for Infectious Disease"/>
            <person name="Wu L."/>
            <person name="Ma J."/>
        </authorList>
    </citation>
    <scope>NUCLEOTIDE SEQUENCE [LARGE SCALE GENOMIC DNA]</scope>
    <source>
        <strain evidence="5">KCTC 52094</strain>
    </source>
</reference>
<dbReference type="Pfam" id="PF14246">
    <property type="entry name" value="TetR_C_7"/>
    <property type="match status" value="1"/>
</dbReference>
<dbReference type="PANTHER" id="PTHR30055">
    <property type="entry name" value="HTH-TYPE TRANSCRIPTIONAL REGULATOR RUTR"/>
    <property type="match status" value="1"/>
</dbReference>
<dbReference type="Proteomes" id="UP001595593">
    <property type="component" value="Unassembled WGS sequence"/>
</dbReference>
<evidence type="ECO:0000256" key="2">
    <source>
        <dbReference type="PROSITE-ProRule" id="PRU00335"/>
    </source>
</evidence>
<dbReference type="PROSITE" id="PS01081">
    <property type="entry name" value="HTH_TETR_1"/>
    <property type="match status" value="1"/>
</dbReference>
<dbReference type="PANTHER" id="PTHR30055:SF146">
    <property type="entry name" value="HTH-TYPE TRANSCRIPTIONAL DUAL REGULATOR CECR"/>
    <property type="match status" value="1"/>
</dbReference>
<dbReference type="InterPro" id="IPR039536">
    <property type="entry name" value="TetR_C_Proteobacteria"/>
</dbReference>
<dbReference type="RefSeq" id="WP_379598796.1">
    <property type="nucleotide sequence ID" value="NZ_JBHRTN010000018.1"/>
</dbReference>
<dbReference type="InterPro" id="IPR009057">
    <property type="entry name" value="Homeodomain-like_sf"/>
</dbReference>